<gene>
    <name evidence="2" type="ORF">ETSY2_33565</name>
</gene>
<proteinExistence type="predicted"/>
<evidence type="ECO:0000256" key="1">
    <source>
        <dbReference type="SAM" id="MobiDB-lite"/>
    </source>
</evidence>
<dbReference type="Proteomes" id="UP000019140">
    <property type="component" value="Unassembled WGS sequence"/>
</dbReference>
<keyword evidence="3" id="KW-1185">Reference proteome</keyword>
<protein>
    <submittedName>
        <fullName evidence="2">Uncharacterized protein</fullName>
    </submittedName>
</protein>
<organism evidence="2 3">
    <name type="scientific">Candidatus Entotheonella gemina</name>
    <dbReference type="NCBI Taxonomy" id="1429439"/>
    <lineage>
        <taxon>Bacteria</taxon>
        <taxon>Pseudomonadati</taxon>
        <taxon>Nitrospinota/Tectimicrobiota group</taxon>
        <taxon>Candidatus Tectimicrobiota</taxon>
        <taxon>Candidatus Entotheonellia</taxon>
        <taxon>Candidatus Entotheonellales</taxon>
        <taxon>Candidatus Entotheonellaceae</taxon>
        <taxon>Candidatus Entotheonella</taxon>
    </lineage>
</organism>
<comment type="caution">
    <text evidence="2">The sequence shown here is derived from an EMBL/GenBank/DDBJ whole genome shotgun (WGS) entry which is preliminary data.</text>
</comment>
<feature type="region of interest" description="Disordered" evidence="1">
    <location>
        <begin position="206"/>
        <end position="252"/>
    </location>
</feature>
<accession>W4M0B2</accession>
<feature type="compositionally biased region" description="Pro residues" evidence="1">
    <location>
        <begin position="207"/>
        <end position="226"/>
    </location>
</feature>
<name>W4M0B2_9BACT</name>
<dbReference type="HOGENOM" id="CLU_1104674_0_0_7"/>
<dbReference type="AlphaFoldDB" id="W4M0B2"/>
<evidence type="ECO:0000313" key="2">
    <source>
        <dbReference type="EMBL" id="ETX03411.1"/>
    </source>
</evidence>
<reference evidence="2 3" key="1">
    <citation type="journal article" date="2014" name="Nature">
        <title>An environmental bacterial taxon with a large and distinct metabolic repertoire.</title>
        <authorList>
            <person name="Wilson M.C."/>
            <person name="Mori T."/>
            <person name="Ruckert C."/>
            <person name="Uria A.R."/>
            <person name="Helf M.J."/>
            <person name="Takada K."/>
            <person name="Gernert C."/>
            <person name="Steffens U.A."/>
            <person name="Heycke N."/>
            <person name="Schmitt S."/>
            <person name="Rinke C."/>
            <person name="Helfrich E.J."/>
            <person name="Brachmann A.O."/>
            <person name="Gurgui C."/>
            <person name="Wakimoto T."/>
            <person name="Kracht M."/>
            <person name="Crusemann M."/>
            <person name="Hentschel U."/>
            <person name="Abe I."/>
            <person name="Matsunaga S."/>
            <person name="Kalinowski J."/>
            <person name="Takeyama H."/>
            <person name="Piel J."/>
        </authorList>
    </citation>
    <scope>NUCLEOTIDE SEQUENCE [LARGE SCALE GENOMIC DNA]</scope>
    <source>
        <strain evidence="3">TSY2</strain>
    </source>
</reference>
<dbReference type="EMBL" id="AZHX01001437">
    <property type="protein sequence ID" value="ETX03411.1"/>
    <property type="molecule type" value="Genomic_DNA"/>
</dbReference>
<feature type="non-terminal residue" evidence="2">
    <location>
        <position position="1"/>
    </location>
</feature>
<evidence type="ECO:0000313" key="3">
    <source>
        <dbReference type="Proteomes" id="UP000019140"/>
    </source>
</evidence>
<sequence>VQKRVPRVLRAARRAAGATASQAHAVAVIARSDALSASVASRIVDAHVRLAIAQATEKTSNTALAARLAAADQLQNAVTLAREAEAEARLTTQAESTTDIDTMHEAARRTESRVYLGAAWAQSATSWAYAAWAWSQGLTEVAEAAEAAAIATEAAATMVEATVGAVATSAPPVAQELPMDISSLALATLSPFTIAKQIAAQATATTPLPPEATPPTPVETLPPSPTQPLTDNEVSFEDTLRPTFTGVASPSR</sequence>